<evidence type="ECO:0000313" key="1">
    <source>
        <dbReference type="EMBL" id="RLT81953.1"/>
    </source>
</evidence>
<evidence type="ECO:0000313" key="2">
    <source>
        <dbReference type="Proteomes" id="UP000267159"/>
    </source>
</evidence>
<reference evidence="1 2" key="1">
    <citation type="submission" date="2018-09" db="EMBL/GenBank/DDBJ databases">
        <title>Murine metabolic-syndrome-specific gut microbial biobank.</title>
        <authorList>
            <person name="Liu C."/>
        </authorList>
    </citation>
    <scope>NUCLEOTIDE SEQUENCE [LARGE SCALE GENOMIC DNA]</scope>
    <source>
        <strain evidence="1 2">0.1X-D8-26</strain>
    </source>
</reference>
<name>A0A3L8AH14_9BACE</name>
<organism evidence="1 2">
    <name type="scientific">Bacteroides acidifaciens</name>
    <dbReference type="NCBI Taxonomy" id="85831"/>
    <lineage>
        <taxon>Bacteria</taxon>
        <taxon>Pseudomonadati</taxon>
        <taxon>Bacteroidota</taxon>
        <taxon>Bacteroidia</taxon>
        <taxon>Bacteroidales</taxon>
        <taxon>Bacteroidaceae</taxon>
        <taxon>Bacteroides</taxon>
    </lineage>
</organism>
<dbReference type="EMBL" id="RAZM01000001">
    <property type="protein sequence ID" value="RLT81953.1"/>
    <property type="molecule type" value="Genomic_DNA"/>
</dbReference>
<dbReference type="AlphaFoldDB" id="A0A3L8AH14"/>
<sequence length="211" mass="24148">MYEVVEVVVPISYNSTEDIYVCSGFKAHNAGITEATVNYDAKTNGLDIKLIIDGTSIERSGEIDYGNWKKGYYKDDFGEDILKQPFIQTDIRGTVRSFDCELHIRFNFDEGIRLWITGEYCCYDPMKAFIKIRDNSTNETLSVPIDNIRKDSIFIYNEKGLLMLLAALKCGNTTISIKYNTALDNDYLYLFQIHGPTQIENAIKLIENEIM</sequence>
<comment type="caution">
    <text evidence="1">The sequence shown here is derived from an EMBL/GenBank/DDBJ whole genome shotgun (WGS) entry which is preliminary data.</text>
</comment>
<dbReference type="RefSeq" id="WP_121765113.1">
    <property type="nucleotide sequence ID" value="NZ_RAZM01000001.1"/>
</dbReference>
<accession>A0A3L8AH14</accession>
<dbReference type="Proteomes" id="UP000267159">
    <property type="component" value="Unassembled WGS sequence"/>
</dbReference>
<gene>
    <name evidence="1" type="ORF">D7Y07_00905</name>
</gene>
<proteinExistence type="predicted"/>
<protein>
    <submittedName>
        <fullName evidence="1">Uncharacterized protein</fullName>
    </submittedName>
</protein>